<sequence>AIHVKSESLAVWSSTLRQTLAGAFVHPIPPLLQNGSSDQTLDRLSGQWANAATSWKLKM</sequence>
<evidence type="ECO:0000313" key="2">
    <source>
        <dbReference type="Proteomes" id="UP000887013"/>
    </source>
</evidence>
<dbReference type="Proteomes" id="UP000887013">
    <property type="component" value="Unassembled WGS sequence"/>
</dbReference>
<keyword evidence="2" id="KW-1185">Reference proteome</keyword>
<comment type="caution">
    <text evidence="1">The sequence shown here is derived from an EMBL/GenBank/DDBJ whole genome shotgun (WGS) entry which is preliminary data.</text>
</comment>
<organism evidence="1 2">
    <name type="scientific">Nephila pilipes</name>
    <name type="common">Giant wood spider</name>
    <name type="synonym">Nephila maculata</name>
    <dbReference type="NCBI Taxonomy" id="299642"/>
    <lineage>
        <taxon>Eukaryota</taxon>
        <taxon>Metazoa</taxon>
        <taxon>Ecdysozoa</taxon>
        <taxon>Arthropoda</taxon>
        <taxon>Chelicerata</taxon>
        <taxon>Arachnida</taxon>
        <taxon>Araneae</taxon>
        <taxon>Araneomorphae</taxon>
        <taxon>Entelegynae</taxon>
        <taxon>Araneoidea</taxon>
        <taxon>Nephilidae</taxon>
        <taxon>Nephila</taxon>
    </lineage>
</organism>
<gene>
    <name evidence="1" type="ORF">NPIL_4891</name>
</gene>
<dbReference type="AlphaFoldDB" id="A0A8X6P984"/>
<protein>
    <submittedName>
        <fullName evidence="1">Uncharacterized protein</fullName>
    </submittedName>
</protein>
<evidence type="ECO:0000313" key="1">
    <source>
        <dbReference type="EMBL" id="GFT58587.1"/>
    </source>
</evidence>
<dbReference type="EMBL" id="BMAW01018477">
    <property type="protein sequence ID" value="GFT58587.1"/>
    <property type="molecule type" value="Genomic_DNA"/>
</dbReference>
<feature type="non-terminal residue" evidence="1">
    <location>
        <position position="1"/>
    </location>
</feature>
<name>A0A8X6P984_NEPPI</name>
<reference evidence="1" key="1">
    <citation type="submission" date="2020-08" db="EMBL/GenBank/DDBJ databases">
        <title>Multicomponent nature underlies the extraordinary mechanical properties of spider dragline silk.</title>
        <authorList>
            <person name="Kono N."/>
            <person name="Nakamura H."/>
            <person name="Mori M."/>
            <person name="Yoshida Y."/>
            <person name="Ohtoshi R."/>
            <person name="Malay A.D."/>
            <person name="Moran D.A.P."/>
            <person name="Tomita M."/>
            <person name="Numata K."/>
            <person name="Arakawa K."/>
        </authorList>
    </citation>
    <scope>NUCLEOTIDE SEQUENCE</scope>
</reference>
<accession>A0A8X6P984</accession>
<proteinExistence type="predicted"/>